<dbReference type="InterPro" id="IPR051816">
    <property type="entry name" value="Glycosyl_Hydrolase_31"/>
</dbReference>
<evidence type="ECO:0000259" key="5">
    <source>
        <dbReference type="Pfam" id="PF17137"/>
    </source>
</evidence>
<feature type="domain" description="Glycoside hydrolase family 31 N-terminal" evidence="4">
    <location>
        <begin position="44"/>
        <end position="202"/>
    </location>
</feature>
<dbReference type="CDD" id="cd14752">
    <property type="entry name" value="GH31_N"/>
    <property type="match status" value="1"/>
</dbReference>
<dbReference type="SUPFAM" id="SSF51011">
    <property type="entry name" value="Glycosyl hydrolase domain"/>
    <property type="match status" value="1"/>
</dbReference>
<dbReference type="Pfam" id="PF17137">
    <property type="entry name" value="DUF5110"/>
    <property type="match status" value="1"/>
</dbReference>
<dbReference type="Pfam" id="PF21365">
    <property type="entry name" value="Glyco_hydro_31_3rd"/>
    <property type="match status" value="1"/>
</dbReference>
<evidence type="ECO:0000259" key="4">
    <source>
        <dbReference type="Pfam" id="PF13802"/>
    </source>
</evidence>
<evidence type="ECO:0000259" key="6">
    <source>
        <dbReference type="Pfam" id="PF21365"/>
    </source>
</evidence>
<organism evidence="7 8">
    <name type="scientific">Bacteroides eggerthii 1_2_48FAA</name>
    <dbReference type="NCBI Taxonomy" id="665953"/>
    <lineage>
        <taxon>Bacteria</taxon>
        <taxon>Pseudomonadati</taxon>
        <taxon>Bacteroidota</taxon>
        <taxon>Bacteroidia</taxon>
        <taxon>Bacteroidales</taxon>
        <taxon>Bacteroidaceae</taxon>
        <taxon>Bacteroides</taxon>
    </lineage>
</organism>
<dbReference type="Gene3D" id="3.20.20.80">
    <property type="entry name" value="Glycosidases"/>
    <property type="match status" value="1"/>
</dbReference>
<dbReference type="Pfam" id="PF01055">
    <property type="entry name" value="Glyco_hydro_31_2nd"/>
    <property type="match status" value="1"/>
</dbReference>
<dbReference type="GO" id="GO:0030246">
    <property type="term" value="F:carbohydrate binding"/>
    <property type="evidence" value="ECO:0007669"/>
    <property type="project" value="InterPro"/>
</dbReference>
<keyword evidence="2" id="KW-0326">Glycosidase</keyword>
<dbReference type="InterPro" id="IPR011013">
    <property type="entry name" value="Gal_mutarotase_sf_dom"/>
</dbReference>
<name>E5X1D7_9BACE</name>
<dbReference type="InterPro" id="IPR048395">
    <property type="entry name" value="Glyco_hydro_31_C"/>
</dbReference>
<protein>
    <submittedName>
        <fullName evidence="7">Glycosyl hydrolase family 31</fullName>
    </submittedName>
</protein>
<comment type="similarity">
    <text evidence="1 2">Belongs to the glycosyl hydrolase 31 family.</text>
</comment>
<dbReference type="PANTHER" id="PTHR43863:SF2">
    <property type="entry name" value="MALTASE-GLUCOAMYLASE"/>
    <property type="match status" value="1"/>
</dbReference>
<dbReference type="SUPFAM" id="SSF51445">
    <property type="entry name" value="(Trans)glycosidases"/>
    <property type="match status" value="1"/>
</dbReference>
<evidence type="ECO:0000313" key="8">
    <source>
        <dbReference type="Proteomes" id="UP000003246"/>
    </source>
</evidence>
<feature type="domain" description="Glycosyl hydrolase family 31 C-terminal" evidence="6">
    <location>
        <begin position="593"/>
        <end position="697"/>
    </location>
</feature>
<comment type="caution">
    <text evidence="7">The sequence shown here is derived from an EMBL/GenBank/DDBJ whole genome shotgun (WGS) entry which is preliminary data.</text>
</comment>
<dbReference type="GO" id="GO:0005975">
    <property type="term" value="P:carbohydrate metabolic process"/>
    <property type="evidence" value="ECO:0007669"/>
    <property type="project" value="InterPro"/>
</dbReference>
<dbReference type="InterPro" id="IPR000322">
    <property type="entry name" value="Glyco_hydro_31_TIM"/>
</dbReference>
<dbReference type="Proteomes" id="UP000003246">
    <property type="component" value="Unassembled WGS sequence"/>
</dbReference>
<evidence type="ECO:0000313" key="7">
    <source>
        <dbReference type="EMBL" id="EFV29030.1"/>
    </source>
</evidence>
<feature type="domain" description="Glycoside hydrolase family 31 TIM barrel" evidence="3">
    <location>
        <begin position="244"/>
        <end position="582"/>
    </location>
</feature>
<dbReference type="PANTHER" id="PTHR43863">
    <property type="entry name" value="HYDROLASE, PUTATIVE (AFU_ORTHOLOGUE AFUA_1G03140)-RELATED"/>
    <property type="match status" value="1"/>
</dbReference>
<dbReference type="Gene3D" id="2.60.40.1180">
    <property type="entry name" value="Golgi alpha-mannosidase II"/>
    <property type="match status" value="2"/>
</dbReference>
<dbReference type="SUPFAM" id="SSF74650">
    <property type="entry name" value="Galactose mutarotase-like"/>
    <property type="match status" value="1"/>
</dbReference>
<sequence length="798" mass="91777">MLISMKKVFYLILLLTLCQVGQINAHKFEKTSLGGIYEVNGVDIEVQFYTPSIVRIIKAPKGRAYEKKSLSVIANPQQVIFTSHKSGKNIRLESDQLRIIIDQCSGVVSFYTKKGKKLLLEKSAAIFTDFNDAGMKTFSVYQPFILETGEAIYGLGQLQNGKMSQRGVTKRLIQGNTEDVITFFQSVKGYGVFWDNYSPTTFTDNAQETSFSSEVGDLVDYYFMYGGNADGVVAQMRKLTGEVPMFPLWAYGFFQSKERYKSQHEIVGVVRKYRELGVPLDGIIQDWQYWGSNYLWNAMEFLSEEFPNPKQMMNDIHGMHTKMVISIWSSFGPMTKQYRLMEPKNMLLNMGTWPQSGLSSWPPNREYPSNVKPYDAYHPEARAIYWDHLNKGLFSLGMDGWWMDSTEPDHLDAKPEDMDNQTYLGSFRKVRNAYPLMTVGGVYDNQRAISSDKRVFILTRSAFAGQQRYGANTWTGDVQATWNSLARQITAGLNFSLCGIPHWNSDIGGFFLGSYPRKLEDSGYHELFVRWMQFGTFNPMMRSHGADAPREIWQFGQKGDRIYDAIEKYIHLRYSLLPYIYSTSWNVTANQSSIMRALVMDFKDDKKVWNIADQFMFGKALLVCPVVESQYTKETGERRNPIRTTNYSETKSKSVYLPQGTQWYDFWTNEKYQGGRTIERETPIDIIPLFVKAGSILPIGPKVQYATEKTWDNLELKIYTGANGRFVLYEDEFDNYNYEKGAYTEITMTWNNALRILTIGTRKGFYKGMLQSRTFTVRLQDGTSKTVNYNGTQVEVQF</sequence>
<dbReference type="InterPro" id="IPR013780">
    <property type="entry name" value="Glyco_hydro_b"/>
</dbReference>
<dbReference type="AlphaFoldDB" id="E5X1D7"/>
<reference evidence="7 8" key="1">
    <citation type="submission" date="2010-10" db="EMBL/GenBank/DDBJ databases">
        <title>The Genome Sequence of Bacteroides eggerthii strain 1_2_48FAA.</title>
        <authorList>
            <consortium name="The Broad Institute Genome Sequencing Platform"/>
            <person name="Ward D."/>
            <person name="Earl A."/>
            <person name="Feldgarden M."/>
            <person name="Young S.K."/>
            <person name="Gargeya S."/>
            <person name="Zeng Q."/>
            <person name="Alvarado L."/>
            <person name="Berlin A."/>
            <person name="Bochicchio J."/>
            <person name="Chapman S.B."/>
            <person name="Chen Z."/>
            <person name="Freedman E."/>
            <person name="Gellesch M."/>
            <person name="Goldberg J."/>
            <person name="Griggs A."/>
            <person name="Gujja S."/>
            <person name="Heilman E."/>
            <person name="Heiman D."/>
            <person name="Howarth C."/>
            <person name="Mehta T."/>
            <person name="Neiman D."/>
            <person name="Pearson M."/>
            <person name="Roberts A."/>
            <person name="Saif S."/>
            <person name="Shea T."/>
            <person name="Shenoy N."/>
            <person name="Sisk P."/>
            <person name="Stolte C."/>
            <person name="Sykes S."/>
            <person name="White J."/>
            <person name="Yandava C."/>
            <person name="Allen-Vercoe E."/>
            <person name="Ambrose C."/>
            <person name="Strauss J."/>
            <person name="Daigneault M."/>
            <person name="Haas B."/>
            <person name="Nusbaum C."/>
            <person name="Birren B."/>
        </authorList>
    </citation>
    <scope>NUCLEOTIDE SEQUENCE [LARGE SCALE GENOMIC DNA]</scope>
    <source>
        <strain evidence="7 8">1_2_48FAA</strain>
    </source>
</reference>
<dbReference type="Pfam" id="PF13802">
    <property type="entry name" value="Gal_mutarotas_2"/>
    <property type="match status" value="1"/>
</dbReference>
<accession>E5X1D7</accession>
<dbReference type="CDD" id="cd06591">
    <property type="entry name" value="GH31_xylosidase_XylS"/>
    <property type="match status" value="1"/>
</dbReference>
<evidence type="ECO:0000256" key="1">
    <source>
        <dbReference type="ARBA" id="ARBA00007806"/>
    </source>
</evidence>
<gene>
    <name evidence="7" type="ORF">HMPREF1016_02744</name>
</gene>
<dbReference type="InterPro" id="IPR033403">
    <property type="entry name" value="DUF5110"/>
</dbReference>
<dbReference type="InterPro" id="IPR025887">
    <property type="entry name" value="Glyco_hydro_31_N_dom"/>
</dbReference>
<dbReference type="HOGENOM" id="CLU_000631_7_3_10"/>
<dbReference type="InterPro" id="IPR017853">
    <property type="entry name" value="GH"/>
</dbReference>
<proteinExistence type="inferred from homology"/>
<evidence type="ECO:0000256" key="2">
    <source>
        <dbReference type="RuleBase" id="RU361185"/>
    </source>
</evidence>
<dbReference type="EMBL" id="ACWG01000034">
    <property type="protein sequence ID" value="EFV29030.1"/>
    <property type="molecule type" value="Genomic_DNA"/>
</dbReference>
<dbReference type="GO" id="GO:0004553">
    <property type="term" value="F:hydrolase activity, hydrolyzing O-glycosyl compounds"/>
    <property type="evidence" value="ECO:0007669"/>
    <property type="project" value="InterPro"/>
</dbReference>
<evidence type="ECO:0000259" key="3">
    <source>
        <dbReference type="Pfam" id="PF01055"/>
    </source>
</evidence>
<feature type="domain" description="DUF5110" evidence="5">
    <location>
        <begin position="713"/>
        <end position="779"/>
    </location>
</feature>
<dbReference type="Gene3D" id="2.60.40.1760">
    <property type="entry name" value="glycosyl hydrolase (family 31)"/>
    <property type="match status" value="1"/>
</dbReference>
<keyword evidence="2 7" id="KW-0378">Hydrolase</keyword>